<evidence type="ECO:0000256" key="2">
    <source>
        <dbReference type="ARBA" id="ARBA00022741"/>
    </source>
</evidence>
<dbReference type="GO" id="GO:0008986">
    <property type="term" value="F:pyruvate, water dikinase activity"/>
    <property type="evidence" value="ECO:0007669"/>
    <property type="project" value="InterPro"/>
</dbReference>
<dbReference type="Gene3D" id="1.25.40.20">
    <property type="entry name" value="Ankyrin repeat-containing domain"/>
    <property type="match status" value="1"/>
</dbReference>
<feature type="domain" description="PEP-utilising enzyme mobile" evidence="5">
    <location>
        <begin position="108"/>
        <end position="176"/>
    </location>
</feature>
<gene>
    <name evidence="7" type="ORF">ENN26_04280</name>
</gene>
<feature type="compositionally biased region" description="Basic and acidic residues" evidence="4">
    <location>
        <begin position="40"/>
        <end position="50"/>
    </location>
</feature>
<dbReference type="PANTHER" id="PTHR43030:SF1">
    <property type="entry name" value="PHOSPHOENOLPYRUVATE SYNTHASE"/>
    <property type="match status" value="1"/>
</dbReference>
<dbReference type="Gene3D" id="3.50.30.10">
    <property type="entry name" value="Phosphohistidine domain"/>
    <property type="match status" value="1"/>
</dbReference>
<dbReference type="InterPro" id="IPR036770">
    <property type="entry name" value="Ankyrin_rpt-contain_sf"/>
</dbReference>
<comment type="similarity">
    <text evidence="1">Belongs to the PEP-utilizing enzyme family.</text>
</comment>
<evidence type="ECO:0000256" key="4">
    <source>
        <dbReference type="SAM" id="MobiDB-lite"/>
    </source>
</evidence>
<dbReference type="GO" id="GO:0005524">
    <property type="term" value="F:ATP binding"/>
    <property type="evidence" value="ECO:0007669"/>
    <property type="project" value="UniProtKB-KW"/>
</dbReference>
<evidence type="ECO:0000256" key="3">
    <source>
        <dbReference type="ARBA" id="ARBA00022840"/>
    </source>
</evidence>
<dbReference type="InterPro" id="IPR036637">
    <property type="entry name" value="Phosphohistidine_dom_sf"/>
</dbReference>
<dbReference type="Pfam" id="PF24463">
    <property type="entry name" value="DUF7577"/>
    <property type="match status" value="1"/>
</dbReference>
<dbReference type="InterPro" id="IPR006319">
    <property type="entry name" value="PEP_synth"/>
</dbReference>
<evidence type="ECO:0000313" key="7">
    <source>
        <dbReference type="EMBL" id="HDP14981.1"/>
    </source>
</evidence>
<protein>
    <submittedName>
        <fullName evidence="7">Zinc-ribbon domain-containing protein</fullName>
    </submittedName>
</protein>
<reference evidence="7" key="1">
    <citation type="journal article" date="2020" name="mSystems">
        <title>Genome- and Community-Level Interaction Insights into Carbon Utilization and Element Cycling Functions of Hydrothermarchaeota in Hydrothermal Sediment.</title>
        <authorList>
            <person name="Zhou Z."/>
            <person name="Liu Y."/>
            <person name="Xu W."/>
            <person name="Pan J."/>
            <person name="Luo Z.H."/>
            <person name="Li M."/>
        </authorList>
    </citation>
    <scope>NUCLEOTIDE SEQUENCE [LARGE SCALE GENOMIC DNA]</scope>
    <source>
        <strain evidence="7">SpSt-116</strain>
    </source>
</reference>
<accession>A0A7C1CDT0</accession>
<dbReference type="EMBL" id="DSAY01000076">
    <property type="protein sequence ID" value="HDP14981.1"/>
    <property type="molecule type" value="Genomic_DNA"/>
</dbReference>
<dbReference type="PROSITE" id="PS00370">
    <property type="entry name" value="PEP_ENZYMES_PHOS_SITE"/>
    <property type="match status" value="1"/>
</dbReference>
<keyword evidence="3" id="KW-0067">ATP-binding</keyword>
<dbReference type="PANTHER" id="PTHR43030">
    <property type="entry name" value="PHOSPHOENOLPYRUVATE SYNTHASE"/>
    <property type="match status" value="1"/>
</dbReference>
<comment type="caution">
    <text evidence="7">The sequence shown here is derived from an EMBL/GenBank/DDBJ whole genome shotgun (WGS) entry which is preliminary data.</text>
</comment>
<name>A0A7C1CDT0_9CREN</name>
<dbReference type="SUPFAM" id="SSF52009">
    <property type="entry name" value="Phosphohistidine domain"/>
    <property type="match status" value="1"/>
</dbReference>
<feature type="domain" description="DUF7577" evidence="6">
    <location>
        <begin position="290"/>
        <end position="311"/>
    </location>
</feature>
<organism evidence="7">
    <name type="scientific">Thermofilum adornatum</name>
    <dbReference type="NCBI Taxonomy" id="1365176"/>
    <lineage>
        <taxon>Archaea</taxon>
        <taxon>Thermoproteota</taxon>
        <taxon>Thermoprotei</taxon>
        <taxon>Thermofilales</taxon>
        <taxon>Thermofilaceae</taxon>
        <taxon>Thermofilum</taxon>
    </lineage>
</organism>
<evidence type="ECO:0000259" key="5">
    <source>
        <dbReference type="Pfam" id="PF00391"/>
    </source>
</evidence>
<keyword evidence="2" id="KW-0547">Nucleotide-binding</keyword>
<evidence type="ECO:0000256" key="1">
    <source>
        <dbReference type="ARBA" id="ARBA00007837"/>
    </source>
</evidence>
<dbReference type="InterPro" id="IPR008279">
    <property type="entry name" value="PEP-util_enz_mobile_dom"/>
</dbReference>
<dbReference type="InterPro" id="IPR055999">
    <property type="entry name" value="DUF7577"/>
</dbReference>
<dbReference type="Pfam" id="PF00391">
    <property type="entry name" value="PEP-utilizers"/>
    <property type="match status" value="1"/>
</dbReference>
<dbReference type="InterPro" id="IPR018274">
    <property type="entry name" value="PEP_util_AS"/>
</dbReference>
<sequence>MLTSNAHNSDDEYREEFLVATREGDVQKVEELLSKGVDPNVKDENGHARPETVWSSSKAETKPAEVKAARLAVAKVIVKGLPASPGVAYGKAKVCPTLEDAKRLMRMGDILVTKMTDPDWVPYMRLASAIVTDEGGITAHAAIVSRELGIPCIVETRVATMVMKTGEYYTVDARAGIVYEGYVEDLLGRKEEPASASLSILGVECPGLCVGEWGRLHVRLRGSGTASLSLEGDVEWLDPGRVMLSGEAVIEVRVRSKTSGELPVRVVAKSPSGEDSRIVWLKAEERAGKCPVCGAPVEPGAKYCWNCGAKLS</sequence>
<proteinExistence type="inferred from homology"/>
<evidence type="ECO:0000259" key="6">
    <source>
        <dbReference type="Pfam" id="PF24463"/>
    </source>
</evidence>
<dbReference type="AlphaFoldDB" id="A0A7C1CDT0"/>
<feature type="region of interest" description="Disordered" evidence="4">
    <location>
        <begin position="37"/>
        <end position="58"/>
    </location>
</feature>